<dbReference type="PANTHER" id="PTHR13939:SF0">
    <property type="entry name" value="NMN AMIDOHYDROLASE-LIKE PROTEIN YFAY"/>
    <property type="match status" value="1"/>
</dbReference>
<organism evidence="3 4">
    <name type="scientific">Grimontia celer</name>
    <dbReference type="NCBI Taxonomy" id="1796497"/>
    <lineage>
        <taxon>Bacteria</taxon>
        <taxon>Pseudomonadati</taxon>
        <taxon>Pseudomonadota</taxon>
        <taxon>Gammaproteobacteria</taxon>
        <taxon>Vibrionales</taxon>
        <taxon>Vibrionaceae</taxon>
        <taxon>Grimontia</taxon>
    </lineage>
</organism>
<dbReference type="Pfam" id="PF00994">
    <property type="entry name" value="MoCF_biosynth"/>
    <property type="match status" value="1"/>
</dbReference>
<dbReference type="CDD" id="cd00885">
    <property type="entry name" value="cinA"/>
    <property type="match status" value="1"/>
</dbReference>
<dbReference type="NCBIfam" id="TIGR00200">
    <property type="entry name" value="cinA_nterm"/>
    <property type="match status" value="1"/>
</dbReference>
<dbReference type="SUPFAM" id="SSF53218">
    <property type="entry name" value="Molybdenum cofactor biosynthesis proteins"/>
    <property type="match status" value="1"/>
</dbReference>
<comment type="similarity">
    <text evidence="1">Belongs to the CinA family.</text>
</comment>
<dbReference type="PIRSF" id="PIRSF006728">
    <property type="entry name" value="CinA"/>
    <property type="match status" value="1"/>
</dbReference>
<evidence type="ECO:0000256" key="1">
    <source>
        <dbReference type="HAMAP-Rule" id="MF_00226"/>
    </source>
</evidence>
<protein>
    <recommendedName>
        <fullName evidence="1">CinA-like protein</fullName>
    </recommendedName>
</protein>
<dbReference type="Proteomes" id="UP000071641">
    <property type="component" value="Unassembled WGS sequence"/>
</dbReference>
<feature type="domain" description="MoaB/Mog" evidence="2">
    <location>
        <begin position="9"/>
        <end position="176"/>
    </location>
</feature>
<dbReference type="EMBL" id="FIZX01000001">
    <property type="protein sequence ID" value="CZF77913.1"/>
    <property type="molecule type" value="Genomic_DNA"/>
</dbReference>
<evidence type="ECO:0000259" key="2">
    <source>
        <dbReference type="SMART" id="SM00852"/>
    </source>
</evidence>
<reference evidence="4" key="1">
    <citation type="submission" date="2016-02" db="EMBL/GenBank/DDBJ databases">
        <authorList>
            <person name="Rodrigo-Torres Lidia"/>
            <person name="Arahal R.David."/>
        </authorList>
    </citation>
    <scope>NUCLEOTIDE SEQUENCE [LARGE SCALE GENOMIC DNA]</scope>
    <source>
        <strain evidence="4">CECT 9029</strain>
    </source>
</reference>
<dbReference type="STRING" id="1796497.GCE9029_00505"/>
<dbReference type="InterPro" id="IPR001453">
    <property type="entry name" value="MoaB/Mog_dom"/>
</dbReference>
<dbReference type="GO" id="GO:0016787">
    <property type="term" value="F:hydrolase activity"/>
    <property type="evidence" value="ECO:0007669"/>
    <property type="project" value="UniProtKB-KW"/>
</dbReference>
<dbReference type="SMART" id="SM00852">
    <property type="entry name" value="MoCF_biosynth"/>
    <property type="match status" value="1"/>
</dbReference>
<dbReference type="RefSeq" id="WP_231870021.1">
    <property type="nucleotide sequence ID" value="NZ_FIZX01000001.1"/>
</dbReference>
<dbReference type="PANTHER" id="PTHR13939">
    <property type="entry name" value="NICOTINAMIDE-NUCLEOTIDE AMIDOHYDROLASE PNCC"/>
    <property type="match status" value="1"/>
</dbReference>
<dbReference type="InterPro" id="IPR008135">
    <property type="entry name" value="Competence-induced_CinA"/>
</dbReference>
<evidence type="ECO:0000313" key="4">
    <source>
        <dbReference type="Proteomes" id="UP000071641"/>
    </source>
</evidence>
<evidence type="ECO:0000313" key="3">
    <source>
        <dbReference type="EMBL" id="CZF77913.1"/>
    </source>
</evidence>
<dbReference type="InterPro" id="IPR036425">
    <property type="entry name" value="MoaB/Mog-like_dom_sf"/>
</dbReference>
<dbReference type="SUPFAM" id="SSF142433">
    <property type="entry name" value="CinA-like"/>
    <property type="match status" value="1"/>
</dbReference>
<dbReference type="NCBIfam" id="TIGR00177">
    <property type="entry name" value="molyb_syn"/>
    <property type="match status" value="1"/>
</dbReference>
<sequence length="419" mass="46273">MEHSKLRVAMLSTGEEVLHGDITDTNAAWLSRRCFEEGFAMHRRVTVGDALDDIAIELVRCSQVSDVVIVNGGLGPTTDDLTTEAMAMAMDVDLELNSLWLTELKNRFEKNGKTMPKSNIKQAMLPEGSELVDNPVGSACGFSAELNDCLFFFTPGVPSEFKQMFDNEILPRLQERFPNTYRREINRFYTFGFSESLLNDKLESLALPEGFELGYRSSLPFIEIKVFSPRQHSDISLVADGVRNVLGDLMVGDGLPMLESVGVLLEDSGLTLAVAEKFSGGYLTNWLNQDDDTRQALIQSWVLSESTLTADGDYNPLAAVLAMAAASRENAGANIGLACGNLESGRVALGLSSQEGDWGVIVKPRRNQTSENFRIYCSTMLLDLLRRYLTGQNMFPEIASLVTLESLHIPVEESEETEE</sequence>
<dbReference type="HAMAP" id="MF_00226_B">
    <property type="entry name" value="CinA_B"/>
    <property type="match status" value="1"/>
</dbReference>
<gene>
    <name evidence="3" type="primary">yfaY</name>
    <name evidence="3" type="ORF">GCE9029_00505</name>
</gene>
<dbReference type="AlphaFoldDB" id="A0A128ETM2"/>
<dbReference type="InterPro" id="IPR036653">
    <property type="entry name" value="CinA-like_C"/>
</dbReference>
<name>A0A128ETM2_9GAMM</name>
<keyword evidence="4" id="KW-1185">Reference proteome</keyword>
<proteinExistence type="inferred from homology"/>
<dbReference type="InterPro" id="IPR050101">
    <property type="entry name" value="CinA"/>
</dbReference>
<keyword evidence="3" id="KW-0378">Hydrolase</keyword>
<dbReference type="Gene3D" id="3.40.980.10">
    <property type="entry name" value="MoaB/Mog-like domain"/>
    <property type="match status" value="1"/>
</dbReference>
<accession>A0A128ETM2</accession>